<dbReference type="PANTHER" id="PTHR41324:SF1">
    <property type="entry name" value="DUF2232 DOMAIN-CONTAINING PROTEIN"/>
    <property type="match status" value="1"/>
</dbReference>
<gene>
    <name evidence="2" type="ORF">GQF01_11360</name>
</gene>
<dbReference type="Pfam" id="PF09991">
    <property type="entry name" value="DUF2232"/>
    <property type="match status" value="1"/>
</dbReference>
<feature type="transmembrane region" description="Helical" evidence="1">
    <location>
        <begin position="73"/>
        <end position="90"/>
    </location>
</feature>
<dbReference type="PANTHER" id="PTHR41324">
    <property type="entry name" value="MEMBRANE PROTEIN-RELATED"/>
    <property type="match status" value="1"/>
</dbReference>
<keyword evidence="1" id="KW-0812">Transmembrane</keyword>
<dbReference type="EMBL" id="WTUZ01000015">
    <property type="protein sequence ID" value="MZQ82698.1"/>
    <property type="molecule type" value="Genomic_DNA"/>
</dbReference>
<feature type="transmembrane region" description="Helical" evidence="1">
    <location>
        <begin position="207"/>
        <end position="225"/>
    </location>
</feature>
<feature type="transmembrane region" description="Helical" evidence="1">
    <location>
        <begin position="154"/>
        <end position="177"/>
    </location>
</feature>
<evidence type="ECO:0000313" key="2">
    <source>
        <dbReference type="EMBL" id="MZQ82698.1"/>
    </source>
</evidence>
<comment type="caution">
    <text evidence="2">The sequence shown here is derived from an EMBL/GenBank/DDBJ whole genome shotgun (WGS) entry which is preliminary data.</text>
</comment>
<feature type="transmembrane region" description="Helical" evidence="1">
    <location>
        <begin position="268"/>
        <end position="290"/>
    </location>
</feature>
<keyword evidence="1" id="KW-0472">Membrane</keyword>
<sequence>MGNRSWQSIIWSAVTILSLLSLMTPFIIFTFSFLMIPVLMLYVKSSTKRFVISYVISLLVVYLLTQWHGISLMSVSLFFLPPVLVMGNLYKRKAAARTVLTAGIITILAESLLSLLIGYSLGFDPVAKFKNFMIDSIASMPPGIRDVLPKDQDWYVNFIVQVIPLYLIFVALFYTFVTHGISRWLLNKTGEGIPGLRPMREWMLQKSLVWIYLVVFVLDLFMNPASNSLIPTLMMNAMPLLMLAFAIQAICFLFFVAHANKWKPILPIVAIIILCFMPPLFIVYSLLGVFDVAFPIRERFKKNL</sequence>
<protein>
    <submittedName>
        <fullName evidence="2">DUF2232 domain-containing protein</fullName>
    </submittedName>
</protein>
<feature type="transmembrane region" description="Helical" evidence="1">
    <location>
        <begin position="237"/>
        <end position="256"/>
    </location>
</feature>
<dbReference type="AlphaFoldDB" id="A0A6L8UWT7"/>
<reference evidence="2 3" key="1">
    <citation type="submission" date="2019-12" db="EMBL/GenBank/DDBJ databases">
        <title>Paenibacillus sp. nov. sp. isolated from soil.</title>
        <authorList>
            <person name="Kim J."/>
            <person name="Jeong S.E."/>
            <person name="Jung H.S."/>
            <person name="Jeon C.O."/>
        </authorList>
    </citation>
    <scope>NUCLEOTIDE SEQUENCE [LARGE SCALE GENOMIC DNA]</scope>
    <source>
        <strain evidence="2 3">5J-6</strain>
    </source>
</reference>
<dbReference type="Proteomes" id="UP000481087">
    <property type="component" value="Unassembled WGS sequence"/>
</dbReference>
<dbReference type="InterPro" id="IPR018710">
    <property type="entry name" value="DUF2232"/>
</dbReference>
<dbReference type="RefSeq" id="WP_161406889.1">
    <property type="nucleotide sequence ID" value="NZ_WTUZ01000015.1"/>
</dbReference>
<keyword evidence="1" id="KW-1133">Transmembrane helix</keyword>
<evidence type="ECO:0000313" key="3">
    <source>
        <dbReference type="Proteomes" id="UP000481087"/>
    </source>
</evidence>
<organism evidence="2 3">
    <name type="scientific">Paenibacillus silvestris</name>
    <dbReference type="NCBI Taxonomy" id="2606219"/>
    <lineage>
        <taxon>Bacteria</taxon>
        <taxon>Bacillati</taxon>
        <taxon>Bacillota</taxon>
        <taxon>Bacilli</taxon>
        <taxon>Bacillales</taxon>
        <taxon>Paenibacillaceae</taxon>
        <taxon>Paenibacillus</taxon>
    </lineage>
</organism>
<feature type="transmembrane region" description="Helical" evidence="1">
    <location>
        <begin position="102"/>
        <end position="123"/>
    </location>
</feature>
<accession>A0A6L8UWT7</accession>
<name>A0A6L8UWT7_9BACL</name>
<evidence type="ECO:0000256" key="1">
    <source>
        <dbReference type="SAM" id="Phobius"/>
    </source>
</evidence>
<feature type="transmembrane region" description="Helical" evidence="1">
    <location>
        <begin position="20"/>
        <end position="43"/>
    </location>
</feature>
<proteinExistence type="predicted"/>
<keyword evidence="3" id="KW-1185">Reference proteome</keyword>
<feature type="transmembrane region" description="Helical" evidence="1">
    <location>
        <begin position="50"/>
        <end position="67"/>
    </location>
</feature>